<dbReference type="EMBL" id="JBBWWR010000001">
    <property type="protein sequence ID" value="KAK8971203.1"/>
    <property type="molecule type" value="Genomic_DNA"/>
</dbReference>
<evidence type="ECO:0000313" key="3">
    <source>
        <dbReference type="Proteomes" id="UP001412067"/>
    </source>
</evidence>
<keyword evidence="3" id="KW-1185">Reference proteome</keyword>
<gene>
    <name evidence="2" type="ORF">KSP40_PGU004388</name>
</gene>
<feature type="compositionally biased region" description="Low complexity" evidence="1">
    <location>
        <begin position="28"/>
        <end position="39"/>
    </location>
</feature>
<evidence type="ECO:0000256" key="1">
    <source>
        <dbReference type="SAM" id="MobiDB-lite"/>
    </source>
</evidence>
<organism evidence="2 3">
    <name type="scientific">Platanthera guangdongensis</name>
    <dbReference type="NCBI Taxonomy" id="2320717"/>
    <lineage>
        <taxon>Eukaryota</taxon>
        <taxon>Viridiplantae</taxon>
        <taxon>Streptophyta</taxon>
        <taxon>Embryophyta</taxon>
        <taxon>Tracheophyta</taxon>
        <taxon>Spermatophyta</taxon>
        <taxon>Magnoliopsida</taxon>
        <taxon>Liliopsida</taxon>
        <taxon>Asparagales</taxon>
        <taxon>Orchidaceae</taxon>
        <taxon>Orchidoideae</taxon>
        <taxon>Orchideae</taxon>
        <taxon>Orchidinae</taxon>
        <taxon>Platanthera</taxon>
    </lineage>
</organism>
<comment type="caution">
    <text evidence="2">The sequence shown here is derived from an EMBL/GenBank/DDBJ whole genome shotgun (WGS) entry which is preliminary data.</text>
</comment>
<evidence type="ECO:0000313" key="2">
    <source>
        <dbReference type="EMBL" id="KAK8971203.1"/>
    </source>
</evidence>
<proteinExistence type="predicted"/>
<name>A0ABR2N4Z4_9ASPA</name>
<protein>
    <submittedName>
        <fullName evidence="2">Uncharacterized protein</fullName>
    </submittedName>
</protein>
<dbReference type="Proteomes" id="UP001412067">
    <property type="component" value="Unassembled WGS sequence"/>
</dbReference>
<feature type="region of interest" description="Disordered" evidence="1">
    <location>
        <begin position="1"/>
        <end position="39"/>
    </location>
</feature>
<reference evidence="2 3" key="1">
    <citation type="journal article" date="2022" name="Nat. Plants">
        <title>Genomes of leafy and leafless Platanthera orchids illuminate the evolution of mycoheterotrophy.</title>
        <authorList>
            <person name="Li M.H."/>
            <person name="Liu K.W."/>
            <person name="Li Z."/>
            <person name="Lu H.C."/>
            <person name="Ye Q.L."/>
            <person name="Zhang D."/>
            <person name="Wang J.Y."/>
            <person name="Li Y.F."/>
            <person name="Zhong Z.M."/>
            <person name="Liu X."/>
            <person name="Yu X."/>
            <person name="Liu D.K."/>
            <person name="Tu X.D."/>
            <person name="Liu B."/>
            <person name="Hao Y."/>
            <person name="Liao X.Y."/>
            <person name="Jiang Y.T."/>
            <person name="Sun W.H."/>
            <person name="Chen J."/>
            <person name="Chen Y.Q."/>
            <person name="Ai Y."/>
            <person name="Zhai J.W."/>
            <person name="Wu S.S."/>
            <person name="Zhou Z."/>
            <person name="Hsiao Y.Y."/>
            <person name="Wu W.L."/>
            <person name="Chen Y.Y."/>
            <person name="Lin Y.F."/>
            <person name="Hsu J.L."/>
            <person name="Li C.Y."/>
            <person name="Wang Z.W."/>
            <person name="Zhao X."/>
            <person name="Zhong W.Y."/>
            <person name="Ma X.K."/>
            <person name="Ma L."/>
            <person name="Huang J."/>
            <person name="Chen G.Z."/>
            <person name="Huang M.Z."/>
            <person name="Huang L."/>
            <person name="Peng D.H."/>
            <person name="Luo Y.B."/>
            <person name="Zou S.Q."/>
            <person name="Chen S.P."/>
            <person name="Lan S."/>
            <person name="Tsai W.C."/>
            <person name="Van de Peer Y."/>
            <person name="Liu Z.J."/>
        </authorList>
    </citation>
    <scope>NUCLEOTIDE SEQUENCE [LARGE SCALE GENOMIC DNA]</scope>
    <source>
        <strain evidence="2">Lor288</strain>
    </source>
</reference>
<sequence length="56" mass="6292">MENRLEECSSPIDIATPPQPTDEEDPETTQVNNPNWFNSSSPWNLRCARAAMGSQK</sequence>
<accession>A0ABR2N4Z4</accession>